<dbReference type="InterPro" id="IPR029060">
    <property type="entry name" value="PIN-like_dom_sf"/>
</dbReference>
<reference evidence="10" key="2">
    <citation type="journal article" date="2020" name="Microorganisms">
        <title>Osmotic Adaptation and Compatible Solute Biosynthesis of Phototrophic Bacteria as Revealed from Genome Analyses.</title>
        <authorList>
            <person name="Imhoff J.F."/>
            <person name="Rahn T."/>
            <person name="Kunzel S."/>
            <person name="Keller A."/>
            <person name="Neulinger S.C."/>
        </authorList>
    </citation>
    <scope>NUCLEOTIDE SEQUENCE</scope>
    <source>
        <strain evidence="10">DSM 11080</strain>
    </source>
</reference>
<evidence type="ECO:0000256" key="5">
    <source>
        <dbReference type="ARBA" id="ARBA00022801"/>
    </source>
</evidence>
<dbReference type="PANTHER" id="PTHR33653">
    <property type="entry name" value="RIBONUCLEASE VAPC2"/>
    <property type="match status" value="1"/>
</dbReference>
<evidence type="ECO:0000256" key="2">
    <source>
        <dbReference type="ARBA" id="ARBA00022649"/>
    </source>
</evidence>
<name>A0AAJ0U8I9_9GAMM</name>
<comment type="function">
    <text evidence="8">Toxic component of a toxin-antitoxin (TA) system. An RNase.</text>
</comment>
<dbReference type="EC" id="3.1.-.-" evidence="8"/>
<proteinExistence type="inferred from homology"/>
<dbReference type="SUPFAM" id="SSF88723">
    <property type="entry name" value="PIN domain-like"/>
    <property type="match status" value="1"/>
</dbReference>
<comment type="cofactor">
    <cofactor evidence="1 8">
        <name>Mg(2+)</name>
        <dbReference type="ChEBI" id="CHEBI:18420"/>
    </cofactor>
</comment>
<evidence type="ECO:0000256" key="8">
    <source>
        <dbReference type="HAMAP-Rule" id="MF_00265"/>
    </source>
</evidence>
<dbReference type="HAMAP" id="MF_00265">
    <property type="entry name" value="VapC_Nob1"/>
    <property type="match status" value="1"/>
</dbReference>
<dbReference type="InterPro" id="IPR050556">
    <property type="entry name" value="Type_II_TA_system_RNase"/>
</dbReference>
<accession>A0AAJ0U8I9</accession>
<feature type="domain" description="PIN" evidence="9">
    <location>
        <begin position="4"/>
        <end position="126"/>
    </location>
</feature>
<evidence type="ECO:0000313" key="11">
    <source>
        <dbReference type="Proteomes" id="UP001296776"/>
    </source>
</evidence>
<evidence type="ECO:0000256" key="3">
    <source>
        <dbReference type="ARBA" id="ARBA00022722"/>
    </source>
</evidence>
<evidence type="ECO:0000256" key="7">
    <source>
        <dbReference type="ARBA" id="ARBA00038093"/>
    </source>
</evidence>
<dbReference type="InterPro" id="IPR002716">
    <property type="entry name" value="PIN_dom"/>
</dbReference>
<comment type="caution">
    <text evidence="10">The sequence shown here is derived from an EMBL/GenBank/DDBJ whole genome shotgun (WGS) entry which is preliminary data.</text>
</comment>
<dbReference type="GO" id="GO:0090729">
    <property type="term" value="F:toxin activity"/>
    <property type="evidence" value="ECO:0007669"/>
    <property type="project" value="UniProtKB-KW"/>
</dbReference>
<dbReference type="Proteomes" id="UP001296776">
    <property type="component" value="Unassembled WGS sequence"/>
</dbReference>
<keyword evidence="11" id="KW-1185">Reference proteome</keyword>
<dbReference type="PANTHER" id="PTHR33653:SF1">
    <property type="entry name" value="RIBONUCLEASE VAPC2"/>
    <property type="match status" value="1"/>
</dbReference>
<keyword evidence="5 8" id="KW-0378">Hydrolase</keyword>
<keyword evidence="8" id="KW-0800">Toxin</keyword>
<feature type="binding site" evidence="8">
    <location>
        <position position="100"/>
    </location>
    <ligand>
        <name>Mg(2+)</name>
        <dbReference type="ChEBI" id="CHEBI:18420"/>
    </ligand>
</feature>
<evidence type="ECO:0000256" key="1">
    <source>
        <dbReference type="ARBA" id="ARBA00001946"/>
    </source>
</evidence>
<keyword evidence="6 8" id="KW-0460">Magnesium</keyword>
<evidence type="ECO:0000313" key="10">
    <source>
        <dbReference type="EMBL" id="MBK1707304.1"/>
    </source>
</evidence>
<comment type="similarity">
    <text evidence="7 8">Belongs to the PINc/VapC protein family.</text>
</comment>
<feature type="binding site" evidence="8">
    <location>
        <position position="7"/>
    </location>
    <ligand>
        <name>Mg(2+)</name>
        <dbReference type="ChEBI" id="CHEBI:18420"/>
    </ligand>
</feature>
<evidence type="ECO:0000256" key="4">
    <source>
        <dbReference type="ARBA" id="ARBA00022723"/>
    </source>
</evidence>
<dbReference type="EMBL" id="NRSJ01000079">
    <property type="protein sequence ID" value="MBK1707304.1"/>
    <property type="molecule type" value="Genomic_DNA"/>
</dbReference>
<keyword evidence="4 8" id="KW-0479">Metal-binding</keyword>
<evidence type="ECO:0000259" key="9">
    <source>
        <dbReference type="Pfam" id="PF01850"/>
    </source>
</evidence>
<dbReference type="InterPro" id="IPR022907">
    <property type="entry name" value="VapC_family"/>
</dbReference>
<keyword evidence="2 8" id="KW-1277">Toxin-antitoxin system</keyword>
<gene>
    <name evidence="8" type="primary">vapC</name>
    <name evidence="10" type="ORF">CKO40_22915</name>
</gene>
<dbReference type="GO" id="GO:0004540">
    <property type="term" value="F:RNA nuclease activity"/>
    <property type="evidence" value="ECO:0007669"/>
    <property type="project" value="InterPro"/>
</dbReference>
<organism evidence="10 11">
    <name type="scientific">Halochromatium glycolicum</name>
    <dbReference type="NCBI Taxonomy" id="85075"/>
    <lineage>
        <taxon>Bacteria</taxon>
        <taxon>Pseudomonadati</taxon>
        <taxon>Pseudomonadota</taxon>
        <taxon>Gammaproteobacteria</taxon>
        <taxon>Chromatiales</taxon>
        <taxon>Chromatiaceae</taxon>
        <taxon>Halochromatium</taxon>
    </lineage>
</organism>
<reference evidence="10" key="1">
    <citation type="submission" date="2017-08" db="EMBL/GenBank/DDBJ databases">
        <authorList>
            <person name="Imhoff J.F."/>
            <person name="Rahn T."/>
            <person name="Kuenzel S."/>
            <person name="Neulinger S.C."/>
        </authorList>
    </citation>
    <scope>NUCLEOTIDE SEQUENCE</scope>
    <source>
        <strain evidence="10">DSM 11080</strain>
    </source>
</reference>
<sequence length="136" mass="15555">MTLYLVDTSVWIGFFRASPTAAVERLKALLAIGIEIGTCTAVLQEILQGTTDQRRFNQYRSYFETQPIHLPRDPIRSTIAAAQMYFDCRRQGITVRSSNDCLIAQMALEHGLILLHDDEDFRRIGRVVPELREVSR</sequence>
<dbReference type="Pfam" id="PF01850">
    <property type="entry name" value="PIN"/>
    <property type="match status" value="1"/>
</dbReference>
<protein>
    <recommendedName>
        <fullName evidence="8">Ribonuclease VapC</fullName>
        <shortName evidence="8">RNase VapC</shortName>
        <ecNumber evidence="8">3.1.-.-</ecNumber>
    </recommendedName>
    <alternativeName>
        <fullName evidence="8">Toxin VapC</fullName>
    </alternativeName>
</protein>
<dbReference type="GO" id="GO:0016787">
    <property type="term" value="F:hydrolase activity"/>
    <property type="evidence" value="ECO:0007669"/>
    <property type="project" value="UniProtKB-KW"/>
</dbReference>
<evidence type="ECO:0000256" key="6">
    <source>
        <dbReference type="ARBA" id="ARBA00022842"/>
    </source>
</evidence>
<dbReference type="GO" id="GO:0000287">
    <property type="term" value="F:magnesium ion binding"/>
    <property type="evidence" value="ECO:0007669"/>
    <property type="project" value="UniProtKB-UniRule"/>
</dbReference>
<dbReference type="Gene3D" id="3.40.50.1010">
    <property type="entry name" value="5'-nuclease"/>
    <property type="match status" value="1"/>
</dbReference>
<dbReference type="AlphaFoldDB" id="A0AAJ0U8I9"/>
<keyword evidence="3 8" id="KW-0540">Nuclease</keyword>